<dbReference type="EMBL" id="JARK01001506">
    <property type="protein sequence ID" value="EYB94515.1"/>
    <property type="molecule type" value="Genomic_DNA"/>
</dbReference>
<dbReference type="InterPro" id="IPR038717">
    <property type="entry name" value="Tc1-like_DDE_dom"/>
</dbReference>
<dbReference type="GO" id="GO:0003676">
    <property type="term" value="F:nucleic acid binding"/>
    <property type="evidence" value="ECO:0007669"/>
    <property type="project" value="InterPro"/>
</dbReference>
<protein>
    <recommendedName>
        <fullName evidence="1">Tc1-like transposase DDE domain-containing protein</fullName>
    </recommendedName>
</protein>
<dbReference type="Gene3D" id="3.30.420.10">
    <property type="entry name" value="Ribonuclease H-like superfamily/Ribonuclease H"/>
    <property type="match status" value="1"/>
</dbReference>
<sequence>MKKRNYRPRKLAGNIETIKNVVEFRYKKNSSTTIPSIVNKLRSAKSSCGYANLVHDNASQHKSDFTSRTLKAWNVKRMDWPPESPDLNPIELVWGNMKNYIRKKNVRTVDYLRDAIFEYWKTLTPEVCRNYICGIMQKMERVVEQEGRNIYEGK</sequence>
<comment type="caution">
    <text evidence="2">The sequence shown here is derived from an EMBL/GenBank/DDBJ whole genome shotgun (WGS) entry which is preliminary data.</text>
</comment>
<keyword evidence="3" id="KW-1185">Reference proteome</keyword>
<feature type="domain" description="Tc1-like transposase DDE" evidence="1">
    <location>
        <begin position="31"/>
        <end position="112"/>
    </location>
</feature>
<evidence type="ECO:0000259" key="1">
    <source>
        <dbReference type="Pfam" id="PF13358"/>
    </source>
</evidence>
<dbReference type="InterPro" id="IPR036397">
    <property type="entry name" value="RNaseH_sf"/>
</dbReference>
<dbReference type="AlphaFoldDB" id="A0A016SVJ4"/>
<evidence type="ECO:0000313" key="2">
    <source>
        <dbReference type="EMBL" id="EYB94515.1"/>
    </source>
</evidence>
<evidence type="ECO:0000313" key="3">
    <source>
        <dbReference type="Proteomes" id="UP000024635"/>
    </source>
</evidence>
<dbReference type="Pfam" id="PF13358">
    <property type="entry name" value="DDE_3"/>
    <property type="match status" value="1"/>
</dbReference>
<accession>A0A016SVJ4</accession>
<dbReference type="Proteomes" id="UP000024635">
    <property type="component" value="Unassembled WGS sequence"/>
</dbReference>
<dbReference type="OrthoDB" id="5854164at2759"/>
<organism evidence="2 3">
    <name type="scientific">Ancylostoma ceylanicum</name>
    <dbReference type="NCBI Taxonomy" id="53326"/>
    <lineage>
        <taxon>Eukaryota</taxon>
        <taxon>Metazoa</taxon>
        <taxon>Ecdysozoa</taxon>
        <taxon>Nematoda</taxon>
        <taxon>Chromadorea</taxon>
        <taxon>Rhabditida</taxon>
        <taxon>Rhabditina</taxon>
        <taxon>Rhabditomorpha</taxon>
        <taxon>Strongyloidea</taxon>
        <taxon>Ancylostomatidae</taxon>
        <taxon>Ancylostomatinae</taxon>
        <taxon>Ancylostoma</taxon>
    </lineage>
</organism>
<dbReference type="STRING" id="53326.A0A016SVJ4"/>
<dbReference type="InterPro" id="IPR012337">
    <property type="entry name" value="RNaseH-like_sf"/>
</dbReference>
<gene>
    <name evidence="2" type="primary">Acey_s0170.g240</name>
    <name evidence="2" type="ORF">Y032_0170g240</name>
</gene>
<name>A0A016SVJ4_9BILA</name>
<proteinExistence type="predicted"/>
<dbReference type="SUPFAM" id="SSF53098">
    <property type="entry name" value="Ribonuclease H-like"/>
    <property type="match status" value="1"/>
</dbReference>
<reference evidence="3" key="1">
    <citation type="journal article" date="2015" name="Nat. Genet.">
        <title>The genome and transcriptome of the zoonotic hookworm Ancylostoma ceylanicum identify infection-specific gene families.</title>
        <authorList>
            <person name="Schwarz E.M."/>
            <person name="Hu Y."/>
            <person name="Antoshechkin I."/>
            <person name="Miller M.M."/>
            <person name="Sternberg P.W."/>
            <person name="Aroian R.V."/>
        </authorList>
    </citation>
    <scope>NUCLEOTIDE SEQUENCE</scope>
    <source>
        <strain evidence="3">HY135</strain>
    </source>
</reference>